<proteinExistence type="inferred from homology"/>
<dbReference type="InterPro" id="IPR015424">
    <property type="entry name" value="PyrdxlP-dep_Trfase"/>
</dbReference>
<feature type="domain" description="Aminotransferase class I/classII large" evidence="2">
    <location>
        <begin position="720"/>
        <end position="1082"/>
    </location>
</feature>
<keyword evidence="1" id="KW-0949">S-adenosyl-L-methionine</keyword>
<dbReference type="Pfam" id="PF00155">
    <property type="entry name" value="Aminotran_1_2"/>
    <property type="match status" value="1"/>
</dbReference>
<dbReference type="InterPro" id="IPR029063">
    <property type="entry name" value="SAM-dependent_MTases_sf"/>
</dbReference>
<accession>A0A2N9HJA9</accession>
<reference evidence="3" key="1">
    <citation type="submission" date="2018-02" db="EMBL/GenBank/DDBJ databases">
        <authorList>
            <person name="Cohen D.B."/>
            <person name="Kent A.D."/>
        </authorList>
    </citation>
    <scope>NUCLEOTIDE SEQUENCE</scope>
</reference>
<dbReference type="SUPFAM" id="SSF53383">
    <property type="entry name" value="PLP-dependent transferases"/>
    <property type="match status" value="2"/>
</dbReference>
<dbReference type="InterPro" id="IPR025779">
    <property type="entry name" value="Met_S-MeTrfase"/>
</dbReference>
<dbReference type="AlphaFoldDB" id="A0A2N9HJA9"/>
<dbReference type="InterPro" id="IPR004839">
    <property type="entry name" value="Aminotransferase_I/II_large"/>
</dbReference>
<protein>
    <recommendedName>
        <fullName evidence="1">methionine S-methyltransferase</fullName>
        <ecNumber evidence="1">2.1.1.12</ecNumber>
    </recommendedName>
</protein>
<dbReference type="Pfam" id="PF06325">
    <property type="entry name" value="PrmA"/>
    <property type="match status" value="1"/>
</dbReference>
<dbReference type="Gene3D" id="3.40.640.10">
    <property type="entry name" value="Type I PLP-dependent aspartate aminotransferase-like (Major domain)"/>
    <property type="match status" value="2"/>
</dbReference>
<evidence type="ECO:0000256" key="1">
    <source>
        <dbReference type="PROSITE-ProRule" id="PRU00888"/>
    </source>
</evidence>
<dbReference type="PANTHER" id="PTHR47087">
    <property type="entry name" value="METHIONINE S-METHYLTRANSFERASE"/>
    <property type="match status" value="1"/>
</dbReference>
<dbReference type="SUPFAM" id="SSF53335">
    <property type="entry name" value="S-adenosyl-L-methionine-dependent methyltransferases"/>
    <property type="match status" value="1"/>
</dbReference>
<keyword evidence="1" id="KW-0489">Methyltransferase</keyword>
<comment type="similarity">
    <text evidence="1">Belongs to the class I-like SAM-binding methyltransferase superfamily.</text>
</comment>
<dbReference type="PROSITE" id="PS51555">
    <property type="entry name" value="SAM_MT12"/>
    <property type="match status" value="1"/>
</dbReference>
<evidence type="ECO:0000313" key="3">
    <source>
        <dbReference type="EMBL" id="SPD11833.1"/>
    </source>
</evidence>
<dbReference type="PANTHER" id="PTHR47087:SF1">
    <property type="entry name" value="METHIONINE S-METHYLTRANSFERASE"/>
    <property type="match status" value="1"/>
</dbReference>
<dbReference type="GO" id="GO:0030170">
    <property type="term" value="F:pyridoxal phosphate binding"/>
    <property type="evidence" value="ECO:0007669"/>
    <property type="project" value="InterPro"/>
</dbReference>
<dbReference type="GO" id="GO:0030732">
    <property type="term" value="F:methionine S-methyltransferase activity"/>
    <property type="evidence" value="ECO:0007669"/>
    <property type="project" value="UniProtKB-UniRule"/>
</dbReference>
<gene>
    <name evidence="3" type="ORF">FSB_LOCUS39715</name>
</gene>
<evidence type="ECO:0000259" key="2">
    <source>
        <dbReference type="Pfam" id="PF00155"/>
    </source>
</evidence>
<organism evidence="3">
    <name type="scientific">Fagus sylvatica</name>
    <name type="common">Beechnut</name>
    <dbReference type="NCBI Taxonomy" id="28930"/>
    <lineage>
        <taxon>Eukaryota</taxon>
        <taxon>Viridiplantae</taxon>
        <taxon>Streptophyta</taxon>
        <taxon>Embryophyta</taxon>
        <taxon>Tracheophyta</taxon>
        <taxon>Spermatophyta</taxon>
        <taxon>Magnoliopsida</taxon>
        <taxon>eudicotyledons</taxon>
        <taxon>Gunneridae</taxon>
        <taxon>Pentapetalae</taxon>
        <taxon>rosids</taxon>
        <taxon>fabids</taxon>
        <taxon>Fagales</taxon>
        <taxon>Fagaceae</taxon>
        <taxon>Fagus</taxon>
    </lineage>
</organism>
<dbReference type="GO" id="GO:0032259">
    <property type="term" value="P:methylation"/>
    <property type="evidence" value="ECO:0007669"/>
    <property type="project" value="UniProtKB-UniRule"/>
</dbReference>
<dbReference type="EC" id="2.1.1.12" evidence="1"/>
<dbReference type="EMBL" id="OIVN01003524">
    <property type="protein sequence ID" value="SPD11833.1"/>
    <property type="molecule type" value="Genomic_DNA"/>
</dbReference>
<keyword evidence="1" id="KW-0808">Transferase</keyword>
<sequence length="1093" mass="121501">MGVMGSVDEFLKECEKSGDAAYGAFRSVLERLEDPNTRVQARIFLSDLQKRFSNSKDNTNSLQCFNTYHFRIEDIFLDQFQGYQGRKKLTTMVIPSIFVPEDWSFTFYEGLNRHPDSIFKDKSVAELGCGNGWISIAIAEKWLPSKVYGLDINPRAVKVSLINLYLNALDERGQPIYDEEKKTLLDRVEFHESDLLSYCKDHDIQLERIVGCIPQILNPNPDAMSKMITENASEEFLYSLSNYCALQGFVEDQFGLGLIARAVEEGITVIKPLGIMIFNMGGRPGQAVCKRLFERRGFCVNKIWQTKAADTDISALVEIEKNSPHRFEFFMGRSGDQPICARTAWAYGKAGGSISHALSVYSCQLRQPNQVKTIFEFLKNGFHEISSSLDLSFEDDSVADEKIPFLAYLASVLKENSCFPYEPPAGSKRFRNLIAGFMKTYHHVPLNSDNIVVFPSRAVAIENALRLFSPRLAVVDEHLTRHLPRQWLTSLVIENTGSDNPSQDILTVIEAPRQSDLMIEVIKKLKPQVVVTGLPHFEAVTSSAFEHLLNVTREIGARLFLDISDHFELSSLPGSSGVLKYLSGTRLPSHAAIICGLLKNQVYSDLEVAFIISEEEAIFKALSKTVELLEGITAPISQYYYGCLFHELLSFQLADRRPPAEREIQKGDSVEMIGFASSAISVLNNSELSINEAENTSLIHMDVDQSFLPLPSPVKAAIFESYARQNMADSEIDVTSSIKHFIKCNYGFPTDSSTEFVYADSSLALFNKVVLCCIQEGGTLCFPAGSNGTYVSAAKFLKANIVNIFTKAEEGFKLTEKILSEVLESVNKPWVYISGPTINPTGLLYNNEEIGNILSTCAKFGARVVIDTSFSGLEFDSESWGGWDLEGSLSKLTSSAQPSFGVSLLGGLSLKMLTGALKFGFLVLDQSILVDTFNNFPGLSKPHSTVKYAIKKLLGLRERKSGDILDGVGEQIRNLRSRSKRLKETLENCGWDVLESCAGVSMVAKPSAYLNKIVKLKNLPKDGDSSTDNDVTYEVKLDDINIREAIFKATGLCINSSSWTAIPGYCRFTIALEESEFERALDCIVKFKDIIGA</sequence>
<dbReference type="CDD" id="cd02440">
    <property type="entry name" value="AdoMet_MTases"/>
    <property type="match status" value="1"/>
</dbReference>
<dbReference type="Gene3D" id="3.40.50.150">
    <property type="entry name" value="Vaccinia Virus protein VP39"/>
    <property type="match status" value="1"/>
</dbReference>
<dbReference type="InterPro" id="IPR015421">
    <property type="entry name" value="PyrdxlP-dep_Trfase_major"/>
</dbReference>
<name>A0A2N9HJA9_FAGSY</name>
<comment type="catalytic activity">
    <reaction evidence="1">
        <text>L-methionine + S-adenosyl-L-methionine = S-methyl-L-methionine + S-adenosyl-L-homocysteine</text>
        <dbReference type="Rhea" id="RHEA:13761"/>
        <dbReference type="ChEBI" id="CHEBI:57844"/>
        <dbReference type="ChEBI" id="CHEBI:57856"/>
        <dbReference type="ChEBI" id="CHEBI:58252"/>
        <dbReference type="ChEBI" id="CHEBI:59789"/>
        <dbReference type="EC" id="2.1.1.12"/>
    </reaction>
</comment>